<dbReference type="WBParaSite" id="Hba_20426">
    <property type="protein sequence ID" value="Hba_20426"/>
    <property type="gene ID" value="Hba_20426"/>
</dbReference>
<reference evidence="2" key="1">
    <citation type="submission" date="2016-11" db="UniProtKB">
        <authorList>
            <consortium name="WormBaseParasite"/>
        </authorList>
    </citation>
    <scope>IDENTIFICATION</scope>
</reference>
<proteinExistence type="predicted"/>
<dbReference type="Proteomes" id="UP000095283">
    <property type="component" value="Unplaced"/>
</dbReference>
<sequence>MIKLPKWDDCGCLVELPGGPEWTIRSGKNISFKRFIIIGYFYLMDRNSFLELTEELPDICWKYTNTSIILQYHFNVAAKQVNSTVPTFNVYLIFLSIVLCKMFQNNEVDSDSEFEDLKW</sequence>
<organism evidence="1 2">
    <name type="scientific">Heterorhabditis bacteriophora</name>
    <name type="common">Entomopathogenic nematode worm</name>
    <dbReference type="NCBI Taxonomy" id="37862"/>
    <lineage>
        <taxon>Eukaryota</taxon>
        <taxon>Metazoa</taxon>
        <taxon>Ecdysozoa</taxon>
        <taxon>Nematoda</taxon>
        <taxon>Chromadorea</taxon>
        <taxon>Rhabditida</taxon>
        <taxon>Rhabditina</taxon>
        <taxon>Rhabditomorpha</taxon>
        <taxon>Strongyloidea</taxon>
        <taxon>Heterorhabditidae</taxon>
        <taxon>Heterorhabditis</taxon>
    </lineage>
</organism>
<protein>
    <submittedName>
        <fullName evidence="2">DUF4806 domain-containing protein</fullName>
    </submittedName>
</protein>
<name>A0A1I7XRI9_HETBA</name>
<accession>A0A1I7XRI9</accession>
<keyword evidence="1" id="KW-1185">Reference proteome</keyword>
<evidence type="ECO:0000313" key="2">
    <source>
        <dbReference type="WBParaSite" id="Hba_20426"/>
    </source>
</evidence>
<dbReference type="AlphaFoldDB" id="A0A1I7XRI9"/>
<evidence type="ECO:0000313" key="1">
    <source>
        <dbReference type="Proteomes" id="UP000095283"/>
    </source>
</evidence>